<protein>
    <submittedName>
        <fullName evidence="3">Short chain dehydrogenase</fullName>
    </submittedName>
</protein>
<evidence type="ECO:0000256" key="2">
    <source>
        <dbReference type="ARBA" id="ARBA00023002"/>
    </source>
</evidence>
<dbReference type="PANTHER" id="PTHR43477:SF1">
    <property type="entry name" value="DIHYDROANTICAPSIN 7-DEHYDROGENASE"/>
    <property type="match status" value="1"/>
</dbReference>
<evidence type="ECO:0000256" key="1">
    <source>
        <dbReference type="ARBA" id="ARBA00006484"/>
    </source>
</evidence>
<dbReference type="AlphaFoldDB" id="A0A501WHV1"/>
<dbReference type="RefSeq" id="WP_140589511.1">
    <property type="nucleotide sequence ID" value="NZ_VFRR01000024.1"/>
</dbReference>
<sequence length="200" mass="21512">MRILIVGAQGTIGKAVVEELATRHEIITAGRTTGTVHVDLMDQDSIRTMYEQIGIVDAVIACTGHTKWSYFPDMSHEDYIFGIEDKLMGQVNLVRIGLEYVSPGGSFTLTSGVTDDVAVPMGSSASMVAGALRSFVMAAATEMPNGLRLNLVSPGVILEAMDKYAPFFRGHQPVPAARAALAYAMSVESRQNGQTYKIVL</sequence>
<keyword evidence="4" id="KW-1185">Reference proteome</keyword>
<dbReference type="InterPro" id="IPR036291">
    <property type="entry name" value="NAD(P)-bd_dom_sf"/>
</dbReference>
<dbReference type="OrthoDB" id="9787486at2"/>
<dbReference type="Proteomes" id="UP000315901">
    <property type="component" value="Unassembled WGS sequence"/>
</dbReference>
<proteinExistence type="inferred from homology"/>
<dbReference type="EMBL" id="VFRR01000024">
    <property type="protein sequence ID" value="TPE49463.1"/>
    <property type="molecule type" value="Genomic_DNA"/>
</dbReference>
<dbReference type="PRINTS" id="PR00081">
    <property type="entry name" value="GDHRDH"/>
</dbReference>
<reference evidence="3 4" key="1">
    <citation type="submission" date="2019-06" db="EMBL/GenBank/DDBJ databases">
        <title>A novel bacterium of genus Marinomonas, isolated from coastal sand.</title>
        <authorList>
            <person name="Huang H."/>
            <person name="Mo K."/>
            <person name="Hu Y."/>
        </authorList>
    </citation>
    <scope>NUCLEOTIDE SEQUENCE [LARGE SCALE GENOMIC DNA]</scope>
    <source>
        <strain evidence="3 4">HB171799</strain>
    </source>
</reference>
<dbReference type="GO" id="GO:0016491">
    <property type="term" value="F:oxidoreductase activity"/>
    <property type="evidence" value="ECO:0007669"/>
    <property type="project" value="UniProtKB-KW"/>
</dbReference>
<keyword evidence="2" id="KW-0560">Oxidoreductase</keyword>
<dbReference type="SUPFAM" id="SSF51735">
    <property type="entry name" value="NAD(P)-binding Rossmann-fold domains"/>
    <property type="match status" value="1"/>
</dbReference>
<comment type="similarity">
    <text evidence="1">Belongs to the short-chain dehydrogenases/reductases (SDR) family.</text>
</comment>
<evidence type="ECO:0000313" key="3">
    <source>
        <dbReference type="EMBL" id="TPE49463.1"/>
    </source>
</evidence>
<dbReference type="InterPro" id="IPR002347">
    <property type="entry name" value="SDR_fam"/>
</dbReference>
<organism evidence="3 4">
    <name type="scientific">Maribrevibacterium harenarium</name>
    <dbReference type="NCBI Taxonomy" id="2589817"/>
    <lineage>
        <taxon>Bacteria</taxon>
        <taxon>Pseudomonadati</taxon>
        <taxon>Pseudomonadota</taxon>
        <taxon>Gammaproteobacteria</taxon>
        <taxon>Oceanospirillales</taxon>
        <taxon>Oceanospirillaceae</taxon>
        <taxon>Maribrevibacterium</taxon>
    </lineage>
</organism>
<evidence type="ECO:0000313" key="4">
    <source>
        <dbReference type="Proteomes" id="UP000315901"/>
    </source>
</evidence>
<dbReference type="Gene3D" id="3.40.50.720">
    <property type="entry name" value="NAD(P)-binding Rossmann-like Domain"/>
    <property type="match status" value="1"/>
</dbReference>
<dbReference type="Pfam" id="PF13561">
    <property type="entry name" value="adh_short_C2"/>
    <property type="match status" value="1"/>
</dbReference>
<name>A0A501WHV1_9GAMM</name>
<dbReference type="PANTHER" id="PTHR43477">
    <property type="entry name" value="DIHYDROANTICAPSIN 7-DEHYDROGENASE"/>
    <property type="match status" value="1"/>
</dbReference>
<dbReference type="NCBIfam" id="NF005754">
    <property type="entry name" value="PRK07578.1"/>
    <property type="match status" value="1"/>
</dbReference>
<dbReference type="InterPro" id="IPR051122">
    <property type="entry name" value="SDR_DHRS6-like"/>
</dbReference>
<gene>
    <name evidence="3" type="ORF">FJM67_11725</name>
</gene>
<comment type="caution">
    <text evidence="3">The sequence shown here is derived from an EMBL/GenBank/DDBJ whole genome shotgun (WGS) entry which is preliminary data.</text>
</comment>
<dbReference type="CDD" id="cd11731">
    <property type="entry name" value="Lin1944_like_SDR_c"/>
    <property type="match status" value="1"/>
</dbReference>
<accession>A0A501WHV1</accession>